<dbReference type="EMBL" id="JARRIG010000008">
    <property type="protein sequence ID" value="MFA4805295.1"/>
    <property type="molecule type" value="Genomic_DNA"/>
</dbReference>
<gene>
    <name evidence="5" type="ORF">P8X34_11210</name>
</gene>
<sequence>MFMFYDREKELALLRTFVESEPNTIFFIYGPINSGKTTLLMEFSRRLSEDFVPFYINLRWHAISSPSDFLNILFSIHRGKKDVVKAIVEDLPGIIHGIPVPKALLREVIGNHENAFSYIIETLKKIRKSGKIPILILDELQKVEDLKINGPLLYELFNLLVGLTKELHLAHVFTITSDSLFIEKVYSEAMLHGRAEFFLVDDFDEDTAREFLEELGFKGEEIELVIRHFGGKPSYLTLASLHKDNLEEWCRGELDTRENWIKFKLNDLKRENGIIYREVIRILKSFMDSEFIKIEDVSPGIRWLVKQNILFLDPKKGILRPQGRLELLAIRRIVG</sequence>
<name>A0ABV4T634_9EURY</name>
<dbReference type="RefSeq" id="WP_227805307.1">
    <property type="nucleotide sequence ID" value="NZ_CP010835.1"/>
</dbReference>
<dbReference type="InterPro" id="IPR051667">
    <property type="entry name" value="Archaeal_ATPase_domain"/>
</dbReference>
<organism evidence="5 6">
    <name type="scientific">Pyrococcus kukulkanii</name>
    <dbReference type="NCBI Taxonomy" id="1609559"/>
    <lineage>
        <taxon>Archaea</taxon>
        <taxon>Methanobacteriati</taxon>
        <taxon>Methanobacteriota</taxon>
        <taxon>Thermococci</taxon>
        <taxon>Thermococcales</taxon>
        <taxon>Thermococcaceae</taxon>
        <taxon>Pyrococcus</taxon>
    </lineage>
</organism>
<evidence type="ECO:0000256" key="1">
    <source>
        <dbReference type="ARBA" id="ARBA00006755"/>
    </source>
</evidence>
<dbReference type="InterPro" id="IPR036388">
    <property type="entry name" value="WH-like_DNA-bd_sf"/>
</dbReference>
<dbReference type="GeneID" id="28490791"/>
<dbReference type="Pfam" id="PF21690">
    <property type="entry name" value="MJ1010-like_2nd"/>
    <property type="match status" value="1"/>
</dbReference>
<dbReference type="PANTHER" id="PTHR37096:SF1">
    <property type="entry name" value="AAA+ ATPASE DOMAIN-CONTAINING PROTEIN"/>
    <property type="match status" value="1"/>
</dbReference>
<keyword evidence="2" id="KW-0547">Nucleotide-binding</keyword>
<accession>A0ABV4T634</accession>
<protein>
    <submittedName>
        <fullName evidence="5">ATP-binding protein</fullName>
    </submittedName>
</protein>
<dbReference type="Proteomes" id="UP001571980">
    <property type="component" value="Unassembled WGS sequence"/>
</dbReference>
<dbReference type="InterPro" id="IPR049081">
    <property type="entry name" value="MJ1010-like_2nd"/>
</dbReference>
<evidence type="ECO:0000256" key="2">
    <source>
        <dbReference type="ARBA" id="ARBA00022741"/>
    </source>
</evidence>
<dbReference type="Gene3D" id="3.40.50.300">
    <property type="entry name" value="P-loop containing nucleotide triphosphate hydrolases"/>
    <property type="match status" value="1"/>
</dbReference>
<evidence type="ECO:0000256" key="3">
    <source>
        <dbReference type="ARBA" id="ARBA00022840"/>
    </source>
</evidence>
<comment type="similarity">
    <text evidence="1">Belongs to the archaeal ATPase family.</text>
</comment>
<dbReference type="Pfam" id="PF01637">
    <property type="entry name" value="ATPase_2"/>
    <property type="match status" value="1"/>
</dbReference>
<dbReference type="SUPFAM" id="SSF52540">
    <property type="entry name" value="P-loop containing nucleoside triphosphate hydrolases"/>
    <property type="match status" value="1"/>
</dbReference>
<dbReference type="Gene3D" id="1.10.10.10">
    <property type="entry name" value="Winged helix-like DNA-binding domain superfamily/Winged helix DNA-binding domain"/>
    <property type="match status" value="1"/>
</dbReference>
<dbReference type="GO" id="GO:0005524">
    <property type="term" value="F:ATP binding"/>
    <property type="evidence" value="ECO:0007669"/>
    <property type="project" value="UniProtKB-KW"/>
</dbReference>
<reference evidence="5 6" key="1">
    <citation type="submission" date="2023-03" db="EMBL/GenBank/DDBJ databases">
        <title>Speciation in Pyrococcus: adaptation to high temperature as a mechanism.</title>
        <authorList>
            <person name="Gu J."/>
        </authorList>
    </citation>
    <scope>NUCLEOTIDE SEQUENCE [LARGE SCALE GENOMIC DNA]</scope>
    <source>
        <strain evidence="5 6">LMOA34</strain>
    </source>
</reference>
<proteinExistence type="inferred from homology"/>
<dbReference type="InterPro" id="IPR003593">
    <property type="entry name" value="AAA+_ATPase"/>
</dbReference>
<comment type="caution">
    <text evidence="5">The sequence shown here is derived from an EMBL/GenBank/DDBJ whole genome shotgun (WGS) entry which is preliminary data.</text>
</comment>
<dbReference type="SMART" id="SM00382">
    <property type="entry name" value="AAA"/>
    <property type="match status" value="1"/>
</dbReference>
<keyword evidence="3 5" id="KW-0067">ATP-binding</keyword>
<evidence type="ECO:0000313" key="5">
    <source>
        <dbReference type="EMBL" id="MFA4805295.1"/>
    </source>
</evidence>
<feature type="domain" description="AAA+ ATPase" evidence="4">
    <location>
        <begin position="22"/>
        <end position="187"/>
    </location>
</feature>
<evidence type="ECO:0000259" key="4">
    <source>
        <dbReference type="SMART" id="SM00382"/>
    </source>
</evidence>
<keyword evidence="6" id="KW-1185">Reference proteome</keyword>
<dbReference type="InterPro" id="IPR027417">
    <property type="entry name" value="P-loop_NTPase"/>
</dbReference>
<dbReference type="PANTHER" id="PTHR37096">
    <property type="entry name" value="YALI0E33429P"/>
    <property type="match status" value="1"/>
</dbReference>
<evidence type="ECO:0000313" key="6">
    <source>
        <dbReference type="Proteomes" id="UP001571980"/>
    </source>
</evidence>
<dbReference type="InterPro" id="IPR011579">
    <property type="entry name" value="ATPase_dom"/>
</dbReference>